<comment type="caution">
    <text evidence="3">The sequence shown here is derived from an EMBL/GenBank/DDBJ whole genome shotgun (WGS) entry which is preliminary data.</text>
</comment>
<sequence>MATISSYPKSPALLLAVLILIEVATSVAVVSLQGCSADLIRRVLACLSYIAYRPYNLPSVLASLCCNLFTSAFHTGSATCLCHLILQPSLLGFPLNITQVLALSSVCPGAMNLYR</sequence>
<dbReference type="InterPro" id="IPR016140">
    <property type="entry name" value="Bifunc_inhib/LTP/seed_store"/>
</dbReference>
<dbReference type="Pfam" id="PF14368">
    <property type="entry name" value="LTP_2"/>
    <property type="match status" value="1"/>
</dbReference>
<feature type="domain" description="Bifunctional inhibitor/plant lipid transfer protein/seed storage helical" evidence="2">
    <location>
        <begin position="16"/>
        <end position="108"/>
    </location>
</feature>
<feature type="chain" id="PRO_5012532614" evidence="1">
    <location>
        <begin position="27"/>
        <end position="115"/>
    </location>
</feature>
<protein>
    <submittedName>
        <fullName evidence="3">Bifunctional inhibitor/plant lipid transfer protein/seed storage helical domain</fullName>
    </submittedName>
</protein>
<dbReference type="AlphaFoldDB" id="A0A200QY11"/>
<keyword evidence="1" id="KW-0732">Signal</keyword>
<organism evidence="3 4">
    <name type="scientific">Macleaya cordata</name>
    <name type="common">Five-seeded plume-poppy</name>
    <name type="synonym">Bocconia cordata</name>
    <dbReference type="NCBI Taxonomy" id="56857"/>
    <lineage>
        <taxon>Eukaryota</taxon>
        <taxon>Viridiplantae</taxon>
        <taxon>Streptophyta</taxon>
        <taxon>Embryophyta</taxon>
        <taxon>Tracheophyta</taxon>
        <taxon>Spermatophyta</taxon>
        <taxon>Magnoliopsida</taxon>
        <taxon>Ranunculales</taxon>
        <taxon>Papaveraceae</taxon>
        <taxon>Papaveroideae</taxon>
        <taxon>Macleaya</taxon>
    </lineage>
</organism>
<reference evidence="3 4" key="1">
    <citation type="journal article" date="2017" name="Mol. Plant">
        <title>The Genome of Medicinal Plant Macleaya cordata Provides New Insights into Benzylisoquinoline Alkaloids Metabolism.</title>
        <authorList>
            <person name="Liu X."/>
            <person name="Liu Y."/>
            <person name="Huang P."/>
            <person name="Ma Y."/>
            <person name="Qing Z."/>
            <person name="Tang Q."/>
            <person name="Cao H."/>
            <person name="Cheng P."/>
            <person name="Zheng Y."/>
            <person name="Yuan Z."/>
            <person name="Zhou Y."/>
            <person name="Liu J."/>
            <person name="Tang Z."/>
            <person name="Zhuo Y."/>
            <person name="Zhang Y."/>
            <person name="Yu L."/>
            <person name="Huang J."/>
            <person name="Yang P."/>
            <person name="Peng Q."/>
            <person name="Zhang J."/>
            <person name="Jiang W."/>
            <person name="Zhang Z."/>
            <person name="Lin K."/>
            <person name="Ro D.K."/>
            <person name="Chen X."/>
            <person name="Xiong X."/>
            <person name="Shang Y."/>
            <person name="Huang S."/>
            <person name="Zeng J."/>
        </authorList>
    </citation>
    <scope>NUCLEOTIDE SEQUENCE [LARGE SCALE GENOMIC DNA]</scope>
    <source>
        <strain evidence="4">cv. BLH2017</strain>
        <tissue evidence="3">Root</tissue>
    </source>
</reference>
<feature type="signal peptide" evidence="1">
    <location>
        <begin position="1"/>
        <end position="26"/>
    </location>
</feature>
<dbReference type="Proteomes" id="UP000195402">
    <property type="component" value="Unassembled WGS sequence"/>
</dbReference>
<keyword evidence="4" id="KW-1185">Reference proteome</keyword>
<gene>
    <name evidence="3" type="ORF">BVC80_545g1</name>
</gene>
<dbReference type="InterPro" id="IPR053353">
    <property type="entry name" value="Plant_LTP_GPI-anchored"/>
</dbReference>
<dbReference type="Gene3D" id="1.10.110.10">
    <property type="entry name" value="Plant lipid-transfer and hydrophobic proteins"/>
    <property type="match status" value="1"/>
</dbReference>
<dbReference type="EMBL" id="MVGT01000785">
    <property type="protein sequence ID" value="OVA15354.1"/>
    <property type="molecule type" value="Genomic_DNA"/>
</dbReference>
<dbReference type="SUPFAM" id="SSF47699">
    <property type="entry name" value="Bifunctional inhibitor/lipid-transfer protein/seed storage 2S albumin"/>
    <property type="match status" value="1"/>
</dbReference>
<evidence type="ECO:0000256" key="1">
    <source>
        <dbReference type="SAM" id="SignalP"/>
    </source>
</evidence>
<dbReference type="OMA" id="TSKCCEA"/>
<proteinExistence type="predicted"/>
<dbReference type="PANTHER" id="PTHR35747:SF2">
    <property type="entry name" value="NON-SPECIFIC LIPID TRANSFER PROTEIN GPI-ANCHORED 25"/>
    <property type="match status" value="1"/>
</dbReference>
<dbReference type="InParanoid" id="A0A200QY11"/>
<dbReference type="OrthoDB" id="786778at2759"/>
<dbReference type="PANTHER" id="PTHR35747">
    <property type="entry name" value="BIFUNCTIONAL INHIBITOR/LIPID-TRANSFER PROTEIN/SEED STORAGE 2S ALBUMIN SUPERFAMILY PROTEIN"/>
    <property type="match status" value="1"/>
</dbReference>
<dbReference type="InterPro" id="IPR036312">
    <property type="entry name" value="Bifun_inhib/LTP/seed_sf"/>
</dbReference>
<evidence type="ECO:0000313" key="3">
    <source>
        <dbReference type="EMBL" id="OVA15354.1"/>
    </source>
</evidence>
<evidence type="ECO:0000313" key="4">
    <source>
        <dbReference type="Proteomes" id="UP000195402"/>
    </source>
</evidence>
<accession>A0A200QY11</accession>
<evidence type="ECO:0000259" key="2">
    <source>
        <dbReference type="Pfam" id="PF14368"/>
    </source>
</evidence>
<name>A0A200QY11_MACCD</name>